<name>A0A8E2JK09_9PEZI</name>
<dbReference type="AlphaFoldDB" id="A0A8E2JK09"/>
<dbReference type="EMBL" id="KV744828">
    <property type="protein sequence ID" value="OCK84874.1"/>
    <property type="molecule type" value="Genomic_DNA"/>
</dbReference>
<proteinExistence type="predicted"/>
<keyword evidence="2" id="KW-1185">Reference proteome</keyword>
<dbReference type="OrthoDB" id="2951834at2759"/>
<organism evidence="1 2">
    <name type="scientific">Lepidopterella palustris CBS 459.81</name>
    <dbReference type="NCBI Taxonomy" id="1314670"/>
    <lineage>
        <taxon>Eukaryota</taxon>
        <taxon>Fungi</taxon>
        <taxon>Dikarya</taxon>
        <taxon>Ascomycota</taxon>
        <taxon>Pezizomycotina</taxon>
        <taxon>Dothideomycetes</taxon>
        <taxon>Pleosporomycetidae</taxon>
        <taxon>Mytilinidiales</taxon>
        <taxon>Argynnaceae</taxon>
        <taxon>Lepidopterella</taxon>
    </lineage>
</organism>
<dbReference type="PANTHER" id="PTHR42085:SF2">
    <property type="entry name" value="F-BOX DOMAIN-CONTAINING PROTEIN"/>
    <property type="match status" value="1"/>
</dbReference>
<evidence type="ECO:0000313" key="2">
    <source>
        <dbReference type="Proteomes" id="UP000250266"/>
    </source>
</evidence>
<reference evidence="1 2" key="1">
    <citation type="journal article" date="2016" name="Nat. Commun.">
        <title>Ectomycorrhizal ecology is imprinted in the genome of the dominant symbiotic fungus Cenococcum geophilum.</title>
        <authorList>
            <consortium name="DOE Joint Genome Institute"/>
            <person name="Peter M."/>
            <person name="Kohler A."/>
            <person name="Ohm R.A."/>
            <person name="Kuo A."/>
            <person name="Krutzmann J."/>
            <person name="Morin E."/>
            <person name="Arend M."/>
            <person name="Barry K.W."/>
            <person name="Binder M."/>
            <person name="Choi C."/>
            <person name="Clum A."/>
            <person name="Copeland A."/>
            <person name="Grisel N."/>
            <person name="Haridas S."/>
            <person name="Kipfer T."/>
            <person name="LaButti K."/>
            <person name="Lindquist E."/>
            <person name="Lipzen A."/>
            <person name="Maire R."/>
            <person name="Meier B."/>
            <person name="Mihaltcheva S."/>
            <person name="Molinier V."/>
            <person name="Murat C."/>
            <person name="Poggeler S."/>
            <person name="Quandt C.A."/>
            <person name="Sperisen C."/>
            <person name="Tritt A."/>
            <person name="Tisserant E."/>
            <person name="Crous P.W."/>
            <person name="Henrissat B."/>
            <person name="Nehls U."/>
            <person name="Egli S."/>
            <person name="Spatafora J.W."/>
            <person name="Grigoriev I.V."/>
            <person name="Martin F.M."/>
        </authorList>
    </citation>
    <scope>NUCLEOTIDE SEQUENCE [LARGE SCALE GENOMIC DNA]</scope>
    <source>
        <strain evidence="1 2">CBS 459.81</strain>
    </source>
</reference>
<sequence>MIYAYALVHPKSISVHIGRVHVVGQKITQLRQSSRARSDNSLALLRTCKQIHSEASQLFYGKNKFELLRCLNLPTDRRSATYSSYQPTLSITYTPFVRHFSLDYSEFGLSFDISTLWRHFVAESNEITKVFPNLKSLELTVPCKRTPRWDDLFLRPVGVTKEQQVVRVQKWIRTMAILDNSRMPAKVSIVLVWEKEKPSNYDTEAFEKALKLFQQRHH</sequence>
<dbReference type="Proteomes" id="UP000250266">
    <property type="component" value="Unassembled WGS sequence"/>
</dbReference>
<evidence type="ECO:0000313" key="1">
    <source>
        <dbReference type="EMBL" id="OCK84874.1"/>
    </source>
</evidence>
<dbReference type="InterPro" id="IPR038883">
    <property type="entry name" value="AN11006-like"/>
</dbReference>
<gene>
    <name evidence="1" type="ORF">K432DRAFT_85555</name>
</gene>
<accession>A0A8E2JK09</accession>
<protein>
    <submittedName>
        <fullName evidence="1">Uncharacterized protein</fullName>
    </submittedName>
</protein>
<dbReference type="PANTHER" id="PTHR42085">
    <property type="entry name" value="F-BOX DOMAIN-CONTAINING PROTEIN"/>
    <property type="match status" value="1"/>
</dbReference>